<dbReference type="AlphaFoldDB" id="A0A1I7WTA0"/>
<protein>
    <submittedName>
        <fullName evidence="3">Secreted protein</fullName>
    </submittedName>
</protein>
<evidence type="ECO:0000313" key="3">
    <source>
        <dbReference type="WBParaSite" id="Hba_08381"/>
    </source>
</evidence>
<feature type="transmembrane region" description="Helical" evidence="1">
    <location>
        <begin position="79"/>
        <end position="98"/>
    </location>
</feature>
<keyword evidence="1" id="KW-0812">Transmembrane</keyword>
<dbReference type="Proteomes" id="UP000095283">
    <property type="component" value="Unplaced"/>
</dbReference>
<dbReference type="WBParaSite" id="Hba_08381">
    <property type="protein sequence ID" value="Hba_08381"/>
    <property type="gene ID" value="Hba_08381"/>
</dbReference>
<keyword evidence="1" id="KW-0472">Membrane</keyword>
<evidence type="ECO:0000313" key="2">
    <source>
        <dbReference type="Proteomes" id="UP000095283"/>
    </source>
</evidence>
<keyword evidence="2" id="KW-1185">Reference proteome</keyword>
<keyword evidence="1" id="KW-1133">Transmembrane helix</keyword>
<sequence length="114" mass="13073">MYNTEAQGEDTCCLLLMHVFFADKPRFPSRNGILWTSYFSSSVETAFFGTCHVKVTMSCLVTIFIFFWLQLLFELLQSWELLLCYGGALTGITVNNWLTAGRRFGHCELLLIIN</sequence>
<reference evidence="3" key="1">
    <citation type="submission" date="2016-11" db="UniProtKB">
        <authorList>
            <consortium name="WormBaseParasite"/>
        </authorList>
    </citation>
    <scope>IDENTIFICATION</scope>
</reference>
<proteinExistence type="predicted"/>
<accession>A0A1I7WTA0</accession>
<organism evidence="2 3">
    <name type="scientific">Heterorhabditis bacteriophora</name>
    <name type="common">Entomopathogenic nematode worm</name>
    <dbReference type="NCBI Taxonomy" id="37862"/>
    <lineage>
        <taxon>Eukaryota</taxon>
        <taxon>Metazoa</taxon>
        <taxon>Ecdysozoa</taxon>
        <taxon>Nematoda</taxon>
        <taxon>Chromadorea</taxon>
        <taxon>Rhabditida</taxon>
        <taxon>Rhabditina</taxon>
        <taxon>Rhabditomorpha</taxon>
        <taxon>Strongyloidea</taxon>
        <taxon>Heterorhabditidae</taxon>
        <taxon>Heterorhabditis</taxon>
    </lineage>
</organism>
<feature type="transmembrane region" description="Helical" evidence="1">
    <location>
        <begin position="55"/>
        <end position="73"/>
    </location>
</feature>
<name>A0A1I7WTA0_HETBA</name>
<evidence type="ECO:0000256" key="1">
    <source>
        <dbReference type="SAM" id="Phobius"/>
    </source>
</evidence>